<feature type="region of interest" description="Disordered" evidence="7">
    <location>
        <begin position="284"/>
        <end position="319"/>
    </location>
</feature>
<dbReference type="SMART" id="SM00066">
    <property type="entry name" value="GAL4"/>
    <property type="match status" value="1"/>
</dbReference>
<feature type="compositionally biased region" description="Polar residues" evidence="7">
    <location>
        <begin position="59"/>
        <end position="76"/>
    </location>
</feature>
<feature type="compositionally biased region" description="Polar residues" evidence="7">
    <location>
        <begin position="174"/>
        <end position="183"/>
    </location>
</feature>
<dbReference type="InterPro" id="IPR001138">
    <property type="entry name" value="Zn2Cys6_DnaBD"/>
</dbReference>
<keyword evidence="2" id="KW-0862">Zinc</keyword>
<accession>A0A1E3Q8Z0</accession>
<feature type="region of interest" description="Disordered" evidence="7">
    <location>
        <begin position="170"/>
        <end position="195"/>
    </location>
</feature>
<feature type="compositionally biased region" description="Low complexity" evidence="7">
    <location>
        <begin position="77"/>
        <end position="98"/>
    </location>
</feature>
<feature type="compositionally biased region" description="Polar residues" evidence="7">
    <location>
        <begin position="123"/>
        <end position="135"/>
    </location>
</feature>
<dbReference type="PANTHER" id="PTHR36206">
    <property type="entry name" value="ASPERCRYPTIN BIOSYNTHESIS CLUSTER-SPECIFIC TRANSCRIPTION REGULATOR ATNN-RELATED"/>
    <property type="match status" value="1"/>
</dbReference>
<organism evidence="9 10">
    <name type="scientific">Lipomyces starkeyi NRRL Y-11557</name>
    <dbReference type="NCBI Taxonomy" id="675824"/>
    <lineage>
        <taxon>Eukaryota</taxon>
        <taxon>Fungi</taxon>
        <taxon>Dikarya</taxon>
        <taxon>Ascomycota</taxon>
        <taxon>Saccharomycotina</taxon>
        <taxon>Lipomycetes</taxon>
        <taxon>Lipomycetales</taxon>
        <taxon>Lipomycetaceae</taxon>
        <taxon>Lipomyces</taxon>
    </lineage>
</organism>
<dbReference type="OrthoDB" id="3598904at2759"/>
<dbReference type="STRING" id="675824.A0A1E3Q8Z0"/>
<evidence type="ECO:0000313" key="10">
    <source>
        <dbReference type="Proteomes" id="UP000094385"/>
    </source>
</evidence>
<evidence type="ECO:0000256" key="1">
    <source>
        <dbReference type="ARBA" id="ARBA00022723"/>
    </source>
</evidence>
<evidence type="ECO:0000256" key="2">
    <source>
        <dbReference type="ARBA" id="ARBA00022833"/>
    </source>
</evidence>
<keyword evidence="5" id="KW-0804">Transcription</keyword>
<dbReference type="Gene3D" id="4.10.240.10">
    <property type="entry name" value="Zn(2)-C6 fungal-type DNA-binding domain"/>
    <property type="match status" value="1"/>
</dbReference>
<dbReference type="PROSITE" id="PS50048">
    <property type="entry name" value="ZN2_CY6_FUNGAL_2"/>
    <property type="match status" value="1"/>
</dbReference>
<evidence type="ECO:0000313" key="9">
    <source>
        <dbReference type="EMBL" id="ODQ73622.1"/>
    </source>
</evidence>
<dbReference type="GO" id="GO:0000981">
    <property type="term" value="F:DNA-binding transcription factor activity, RNA polymerase II-specific"/>
    <property type="evidence" value="ECO:0007669"/>
    <property type="project" value="InterPro"/>
</dbReference>
<dbReference type="CDD" id="cd00067">
    <property type="entry name" value="GAL4"/>
    <property type="match status" value="1"/>
</dbReference>
<dbReference type="GO" id="GO:0003677">
    <property type="term" value="F:DNA binding"/>
    <property type="evidence" value="ECO:0007669"/>
    <property type="project" value="UniProtKB-KW"/>
</dbReference>
<dbReference type="InterPro" id="IPR036864">
    <property type="entry name" value="Zn2-C6_fun-type_DNA-bd_sf"/>
</dbReference>
<evidence type="ECO:0000256" key="6">
    <source>
        <dbReference type="ARBA" id="ARBA00023242"/>
    </source>
</evidence>
<dbReference type="PROSITE" id="PS00463">
    <property type="entry name" value="ZN2_CY6_FUNGAL_1"/>
    <property type="match status" value="1"/>
</dbReference>
<feature type="compositionally biased region" description="Polar residues" evidence="7">
    <location>
        <begin position="25"/>
        <end position="41"/>
    </location>
</feature>
<dbReference type="InterPro" id="IPR052360">
    <property type="entry name" value="Transcr_Regulatory_Proteins"/>
</dbReference>
<keyword evidence="3" id="KW-0805">Transcription regulation</keyword>
<dbReference type="SUPFAM" id="SSF57701">
    <property type="entry name" value="Zn2/Cys6 DNA-binding domain"/>
    <property type="match status" value="1"/>
</dbReference>
<evidence type="ECO:0000256" key="3">
    <source>
        <dbReference type="ARBA" id="ARBA00023015"/>
    </source>
</evidence>
<keyword evidence="10" id="KW-1185">Reference proteome</keyword>
<keyword evidence="6" id="KW-0539">Nucleus</keyword>
<feature type="region of interest" description="Disordered" evidence="7">
    <location>
        <begin position="110"/>
        <end position="157"/>
    </location>
</feature>
<keyword evidence="1" id="KW-0479">Metal-binding</keyword>
<proteinExistence type="predicted"/>
<evidence type="ECO:0000256" key="4">
    <source>
        <dbReference type="ARBA" id="ARBA00023125"/>
    </source>
</evidence>
<feature type="region of interest" description="Disordered" evidence="7">
    <location>
        <begin position="1"/>
        <end position="98"/>
    </location>
</feature>
<evidence type="ECO:0000256" key="7">
    <source>
        <dbReference type="SAM" id="MobiDB-lite"/>
    </source>
</evidence>
<feature type="domain" description="Zn(2)-C6 fungal-type" evidence="8">
    <location>
        <begin position="246"/>
        <end position="274"/>
    </location>
</feature>
<name>A0A1E3Q8Z0_LIPST</name>
<dbReference type="GO" id="GO:0008270">
    <property type="term" value="F:zinc ion binding"/>
    <property type="evidence" value="ECO:0007669"/>
    <property type="project" value="InterPro"/>
</dbReference>
<dbReference type="Pfam" id="PF00172">
    <property type="entry name" value="Zn_clus"/>
    <property type="match status" value="1"/>
</dbReference>
<dbReference type="EMBL" id="KV454293">
    <property type="protein sequence ID" value="ODQ73622.1"/>
    <property type="molecule type" value="Genomic_DNA"/>
</dbReference>
<reference evidence="9 10" key="1">
    <citation type="journal article" date="2016" name="Proc. Natl. Acad. Sci. U.S.A.">
        <title>Comparative genomics of biotechnologically important yeasts.</title>
        <authorList>
            <person name="Riley R."/>
            <person name="Haridas S."/>
            <person name="Wolfe K.H."/>
            <person name="Lopes M.R."/>
            <person name="Hittinger C.T."/>
            <person name="Goeker M."/>
            <person name="Salamov A.A."/>
            <person name="Wisecaver J.H."/>
            <person name="Long T.M."/>
            <person name="Calvey C.H."/>
            <person name="Aerts A.L."/>
            <person name="Barry K.W."/>
            <person name="Choi C."/>
            <person name="Clum A."/>
            <person name="Coughlan A.Y."/>
            <person name="Deshpande S."/>
            <person name="Douglass A.P."/>
            <person name="Hanson S.J."/>
            <person name="Klenk H.-P."/>
            <person name="LaButti K.M."/>
            <person name="Lapidus A."/>
            <person name="Lindquist E.A."/>
            <person name="Lipzen A.M."/>
            <person name="Meier-Kolthoff J.P."/>
            <person name="Ohm R.A."/>
            <person name="Otillar R.P."/>
            <person name="Pangilinan J.L."/>
            <person name="Peng Y."/>
            <person name="Rokas A."/>
            <person name="Rosa C.A."/>
            <person name="Scheuner C."/>
            <person name="Sibirny A.A."/>
            <person name="Slot J.C."/>
            <person name="Stielow J.B."/>
            <person name="Sun H."/>
            <person name="Kurtzman C.P."/>
            <person name="Blackwell M."/>
            <person name="Grigoriev I.V."/>
            <person name="Jeffries T.W."/>
        </authorList>
    </citation>
    <scope>NUCLEOTIDE SEQUENCE [LARGE SCALE GENOMIC DNA]</scope>
    <source>
        <strain evidence="9 10">NRRL Y-11557</strain>
    </source>
</reference>
<sequence length="319" mass="34343">MMADPLPSYSPHSSKASGRGLPLLRSSQPAVTAGAQHNNIYSLPPPPPEPLQPSSQMPFQLQHNSQISIPQHHSQPPSRYSSTSSGSSAFSSTPSSYTFASSAAASTSGYYSHGSPSYAGSPISHSGSPLHSQHFSLPPLRLHRQSPSPTAQHVEPVSAAVQSYYQPPLQQQQRAYSPSSMNLPQPPAPPPQRQPVPAQVAAAAAAVTLHQHAHSSQVAAAQVAATIADVTAHKPAKEIKRRTKTGCLTCRKRRIKCDERHPICFNCSKSKRVCLGYDPVFKAQRDKRDDKESSKSEGESSQQSQGEIKRIKIDSLLAE</sequence>
<keyword evidence="4" id="KW-0238">DNA-binding</keyword>
<dbReference type="AlphaFoldDB" id="A0A1E3Q8Z0"/>
<evidence type="ECO:0000256" key="5">
    <source>
        <dbReference type="ARBA" id="ARBA00023163"/>
    </source>
</evidence>
<dbReference type="PANTHER" id="PTHR36206:SF13">
    <property type="entry name" value="TRANSCRIPTIONAL REGULATORY PROTEIN MOC3"/>
    <property type="match status" value="1"/>
</dbReference>
<feature type="compositionally biased region" description="Basic and acidic residues" evidence="7">
    <location>
        <begin position="284"/>
        <end position="298"/>
    </location>
</feature>
<evidence type="ECO:0000259" key="8">
    <source>
        <dbReference type="PROSITE" id="PS50048"/>
    </source>
</evidence>
<dbReference type="Proteomes" id="UP000094385">
    <property type="component" value="Unassembled WGS sequence"/>
</dbReference>
<feature type="compositionally biased region" description="Pro residues" evidence="7">
    <location>
        <begin position="184"/>
        <end position="194"/>
    </location>
</feature>
<protein>
    <recommendedName>
        <fullName evidence="8">Zn(2)-C6 fungal-type domain-containing protein</fullName>
    </recommendedName>
</protein>
<gene>
    <name evidence="9" type="ORF">LIPSTDRAFT_27090</name>
</gene>